<evidence type="ECO:0000256" key="2">
    <source>
        <dbReference type="ARBA" id="ARBA00023015"/>
    </source>
</evidence>
<reference evidence="8 9" key="1">
    <citation type="journal article" date="2017" name="Nature">
        <title>The Apostasia genome and the evolution of orchids.</title>
        <authorList>
            <person name="Zhang G.Q."/>
            <person name="Liu K.W."/>
            <person name="Li Z."/>
            <person name="Lohaus R."/>
            <person name="Hsiao Y.Y."/>
            <person name="Niu S.C."/>
            <person name="Wang J.Y."/>
            <person name="Lin Y.C."/>
            <person name="Xu Q."/>
            <person name="Chen L.J."/>
            <person name="Yoshida K."/>
            <person name="Fujiwara S."/>
            <person name="Wang Z.W."/>
            <person name="Zhang Y.Q."/>
            <person name="Mitsuda N."/>
            <person name="Wang M."/>
            <person name="Liu G.H."/>
            <person name="Pecoraro L."/>
            <person name="Huang H.X."/>
            <person name="Xiao X.J."/>
            <person name="Lin M."/>
            <person name="Wu X.Y."/>
            <person name="Wu W.L."/>
            <person name="Chen Y.Y."/>
            <person name="Chang S.B."/>
            <person name="Sakamoto S."/>
            <person name="Ohme-Takagi M."/>
            <person name="Yagi M."/>
            <person name="Zeng S.J."/>
            <person name="Shen C.Y."/>
            <person name="Yeh C.M."/>
            <person name="Luo Y.B."/>
            <person name="Tsai W.C."/>
            <person name="Van de Peer Y."/>
            <person name="Liu Z.J."/>
        </authorList>
    </citation>
    <scope>NUCLEOTIDE SEQUENCE [LARGE SCALE GENOMIC DNA]</scope>
    <source>
        <strain evidence="9">cv. Shenzhen</strain>
        <tissue evidence="8">Stem</tissue>
    </source>
</reference>
<dbReference type="Gene3D" id="3.40.50.720">
    <property type="entry name" value="NAD(P)-binding Rossmann-like Domain"/>
    <property type="match status" value="1"/>
</dbReference>
<feature type="transmembrane region" description="Helical" evidence="6">
    <location>
        <begin position="399"/>
        <end position="424"/>
    </location>
</feature>
<keyword evidence="5" id="KW-0539">Nucleus</keyword>
<dbReference type="EMBL" id="KZ451999">
    <property type="protein sequence ID" value="PKA53211.1"/>
    <property type="molecule type" value="Genomic_DNA"/>
</dbReference>
<dbReference type="InterPro" id="IPR016177">
    <property type="entry name" value="DNA-bd_dom_sf"/>
</dbReference>
<dbReference type="GO" id="GO:0005634">
    <property type="term" value="C:nucleus"/>
    <property type="evidence" value="ECO:0007669"/>
    <property type="project" value="UniProtKB-SubCell"/>
</dbReference>
<dbReference type="AlphaFoldDB" id="A0A2I0ACC9"/>
<accession>A0A2I0ACC9</accession>
<dbReference type="InterPro" id="IPR029903">
    <property type="entry name" value="RmlD-like-bd"/>
</dbReference>
<evidence type="ECO:0000313" key="9">
    <source>
        <dbReference type="Proteomes" id="UP000236161"/>
    </source>
</evidence>
<dbReference type="InterPro" id="IPR001739">
    <property type="entry name" value="Methyl_CpG_DNA-bd"/>
</dbReference>
<dbReference type="Proteomes" id="UP000236161">
    <property type="component" value="Unassembled WGS sequence"/>
</dbReference>
<evidence type="ECO:0000256" key="5">
    <source>
        <dbReference type="ARBA" id="ARBA00023242"/>
    </source>
</evidence>
<dbReference type="PANTHER" id="PTHR43242:SF1">
    <property type="entry name" value="NAD(P)-BINDING ROSSMANN-FOLD SUPERFAMILY PROTEIN"/>
    <property type="match status" value="1"/>
</dbReference>
<evidence type="ECO:0000256" key="4">
    <source>
        <dbReference type="ARBA" id="ARBA00023163"/>
    </source>
</evidence>
<gene>
    <name evidence="8" type="ORF">AXF42_Ash009941</name>
</gene>
<keyword evidence="3" id="KW-0238">DNA-binding</keyword>
<proteinExistence type="predicted"/>
<dbReference type="PANTHER" id="PTHR43242">
    <property type="entry name" value="NAD(P)-BINDING ROSSMANN-FOLD SUPERFAMILY PROTEIN"/>
    <property type="match status" value="1"/>
</dbReference>
<organism evidence="8 9">
    <name type="scientific">Apostasia shenzhenica</name>
    <dbReference type="NCBI Taxonomy" id="1088818"/>
    <lineage>
        <taxon>Eukaryota</taxon>
        <taxon>Viridiplantae</taxon>
        <taxon>Streptophyta</taxon>
        <taxon>Embryophyta</taxon>
        <taxon>Tracheophyta</taxon>
        <taxon>Spermatophyta</taxon>
        <taxon>Magnoliopsida</taxon>
        <taxon>Liliopsida</taxon>
        <taxon>Asparagales</taxon>
        <taxon>Orchidaceae</taxon>
        <taxon>Apostasioideae</taxon>
        <taxon>Apostasia</taxon>
    </lineage>
</organism>
<name>A0A2I0ACC9_9ASPA</name>
<keyword evidence="6" id="KW-1133">Transmembrane helix</keyword>
<evidence type="ECO:0000256" key="6">
    <source>
        <dbReference type="SAM" id="Phobius"/>
    </source>
</evidence>
<dbReference type="PROSITE" id="PS50982">
    <property type="entry name" value="MBD"/>
    <property type="match status" value="1"/>
</dbReference>
<keyword evidence="2" id="KW-0805">Transcription regulation</keyword>
<protein>
    <recommendedName>
        <fullName evidence="7">MBD domain-containing protein</fullName>
    </recommendedName>
</protein>
<dbReference type="CDD" id="cd05254">
    <property type="entry name" value="dTDP_HR_like_SDR_e"/>
    <property type="match status" value="1"/>
</dbReference>
<dbReference type="SUPFAM" id="SSF51735">
    <property type="entry name" value="NAD(P)-binding Rossmann-fold domains"/>
    <property type="match status" value="1"/>
</dbReference>
<evidence type="ECO:0000259" key="7">
    <source>
        <dbReference type="PROSITE" id="PS50982"/>
    </source>
</evidence>
<feature type="transmembrane region" description="Helical" evidence="6">
    <location>
        <begin position="296"/>
        <end position="318"/>
    </location>
</feature>
<dbReference type="Gene3D" id="3.30.890.10">
    <property type="entry name" value="Methyl-cpg-binding Protein 2, Chain A"/>
    <property type="match status" value="1"/>
</dbReference>
<keyword evidence="6" id="KW-0472">Membrane</keyword>
<keyword evidence="4" id="KW-0804">Transcription</keyword>
<dbReference type="Pfam" id="PF04321">
    <property type="entry name" value="RmlD_sub_bind"/>
    <property type="match status" value="1"/>
</dbReference>
<feature type="domain" description="MBD" evidence="7">
    <location>
        <begin position="326"/>
        <end position="395"/>
    </location>
</feature>
<evidence type="ECO:0000313" key="8">
    <source>
        <dbReference type="EMBL" id="PKA53211.1"/>
    </source>
</evidence>
<dbReference type="OrthoDB" id="6235964at2759"/>
<sequence length="535" mass="59904">MAERKRVLVVGGSGYLGQHLLHELATADGGRPYELAFTHHRSAPPPELVDAISPVLCFRVDLRTGEGFDSVSSTFGMPHIVVNCAALSIPRTCEVDPAAAMTTNMPTSLVNWLSNFRNNDILLVHLSTDQVYEGIKSFYKEDDVTAPVNMYGKSKVAAEQLILAGCSNFIVLRSSIIYGTQTISPVTKSLPIQWIDKVLSCGEEVEVFHDEFRCPIYVKDVVNVILALMKKWISDGQQMKLIMNVGGPDRLSRAQMAEAIADFRGYDCLLIKPVSASSIDRGVASPADISMDISRLIRVLGIIPIPFRDGLAVGAWTLRRRGRARRMSAESPPEWLPDGWIMGIRKTRQGKREYYTSAADGCTFQSKEEVLNYLGVEKNESCMSDVAFCSNENKNEGPFIIFLIAAIVLVVSNFSVSSAFYLIVDVIPCPLQFIQCYFDPFTRSRFYSKNEVLRFLKSRKVPRKTSKMKKDNKKNSIDNYYIDPVNGYVFNSLKDAIRYVETGCVSKHVYRRKRAIREMYSVKESSPVSPTTLIS</sequence>
<dbReference type="STRING" id="1088818.A0A2I0ACC9"/>
<evidence type="ECO:0000256" key="1">
    <source>
        <dbReference type="ARBA" id="ARBA00004123"/>
    </source>
</evidence>
<keyword evidence="6" id="KW-0812">Transmembrane</keyword>
<keyword evidence="9" id="KW-1185">Reference proteome</keyword>
<dbReference type="GO" id="GO:0003677">
    <property type="term" value="F:DNA binding"/>
    <property type="evidence" value="ECO:0007669"/>
    <property type="project" value="UniProtKB-KW"/>
</dbReference>
<dbReference type="SUPFAM" id="SSF54171">
    <property type="entry name" value="DNA-binding domain"/>
    <property type="match status" value="1"/>
</dbReference>
<comment type="subcellular location">
    <subcellularLocation>
        <location evidence="1">Nucleus</location>
    </subcellularLocation>
</comment>
<dbReference type="InterPro" id="IPR036291">
    <property type="entry name" value="NAD(P)-bd_dom_sf"/>
</dbReference>
<evidence type="ECO:0000256" key="3">
    <source>
        <dbReference type="ARBA" id="ARBA00023125"/>
    </source>
</evidence>